<dbReference type="PANTHER" id="PTHR11527">
    <property type="entry name" value="HEAT-SHOCK PROTEIN 20 FAMILY MEMBER"/>
    <property type="match status" value="1"/>
</dbReference>
<evidence type="ECO:0000259" key="5">
    <source>
        <dbReference type="PROSITE" id="PS01031"/>
    </source>
</evidence>
<keyword evidence="1" id="KW-0346">Stress response</keyword>
<dbReference type="HOGENOM" id="CLU_046737_1_0_1"/>
<dbReference type="FunCoup" id="A0A066VE88">
    <property type="interactions" value="132"/>
</dbReference>
<keyword evidence="7" id="KW-1185">Reference proteome</keyword>
<dbReference type="STRING" id="1037660.A0A066VE88"/>
<evidence type="ECO:0000313" key="7">
    <source>
        <dbReference type="Proteomes" id="UP000027361"/>
    </source>
</evidence>
<dbReference type="InterPro" id="IPR008978">
    <property type="entry name" value="HSP20-like_chaperone"/>
</dbReference>
<dbReference type="PROSITE" id="PS01031">
    <property type="entry name" value="SHSP"/>
    <property type="match status" value="1"/>
</dbReference>
<dbReference type="OrthoDB" id="1431247at2759"/>
<reference evidence="6 7" key="1">
    <citation type="submission" date="2014-05" db="EMBL/GenBank/DDBJ databases">
        <title>Draft genome sequence of a rare smut relative, Tilletiaria anomala UBC 951.</title>
        <authorList>
            <consortium name="DOE Joint Genome Institute"/>
            <person name="Toome M."/>
            <person name="Kuo A."/>
            <person name="Henrissat B."/>
            <person name="Lipzen A."/>
            <person name="Tritt A."/>
            <person name="Yoshinaga Y."/>
            <person name="Zane M."/>
            <person name="Barry K."/>
            <person name="Grigoriev I.V."/>
            <person name="Spatafora J.W."/>
            <person name="Aimea M.C."/>
        </authorList>
    </citation>
    <scope>NUCLEOTIDE SEQUENCE [LARGE SCALE GENOMIC DNA]</scope>
    <source>
        <strain evidence="6 7">UBC 951</strain>
    </source>
</reference>
<feature type="domain" description="SHSP" evidence="5">
    <location>
        <begin position="1"/>
        <end position="158"/>
    </location>
</feature>
<comment type="similarity">
    <text evidence="2 3">Belongs to the small heat shock protein (HSP20) family.</text>
</comment>
<dbReference type="Gene3D" id="2.60.40.790">
    <property type="match status" value="1"/>
</dbReference>
<organism evidence="6 7">
    <name type="scientific">Tilletiaria anomala (strain ATCC 24038 / CBS 436.72 / UBC 951)</name>
    <dbReference type="NCBI Taxonomy" id="1037660"/>
    <lineage>
        <taxon>Eukaryota</taxon>
        <taxon>Fungi</taxon>
        <taxon>Dikarya</taxon>
        <taxon>Basidiomycota</taxon>
        <taxon>Ustilaginomycotina</taxon>
        <taxon>Exobasidiomycetes</taxon>
        <taxon>Georgefischeriales</taxon>
        <taxon>Tilletiariaceae</taxon>
        <taxon>Tilletiaria</taxon>
    </lineage>
</organism>
<gene>
    <name evidence="6" type="ORF">K437DRAFT_270496</name>
</gene>
<evidence type="ECO:0000256" key="4">
    <source>
        <dbReference type="SAM" id="MobiDB-lite"/>
    </source>
</evidence>
<dbReference type="GeneID" id="25266179"/>
<dbReference type="RefSeq" id="XP_013240774.1">
    <property type="nucleotide sequence ID" value="XM_013385320.1"/>
</dbReference>
<dbReference type="EMBL" id="JMSN01000115">
    <property type="protein sequence ID" value="KDN38628.1"/>
    <property type="molecule type" value="Genomic_DNA"/>
</dbReference>
<proteinExistence type="inferred from homology"/>
<dbReference type="Pfam" id="PF00011">
    <property type="entry name" value="HSP20"/>
    <property type="match status" value="1"/>
</dbReference>
<dbReference type="InterPro" id="IPR002068">
    <property type="entry name" value="A-crystallin/Hsp20_dom"/>
</dbReference>
<dbReference type="SUPFAM" id="SSF49764">
    <property type="entry name" value="HSP20-like chaperones"/>
    <property type="match status" value="1"/>
</dbReference>
<evidence type="ECO:0000313" key="6">
    <source>
        <dbReference type="EMBL" id="KDN38628.1"/>
    </source>
</evidence>
<dbReference type="InParanoid" id="A0A066VE88"/>
<evidence type="ECO:0000256" key="3">
    <source>
        <dbReference type="RuleBase" id="RU003616"/>
    </source>
</evidence>
<feature type="non-terminal residue" evidence="6">
    <location>
        <position position="1"/>
    </location>
</feature>
<comment type="caution">
    <text evidence="6">The sequence shown here is derived from an EMBL/GenBank/DDBJ whole genome shotgun (WGS) entry which is preliminary data.</text>
</comment>
<sequence>GDKLVVTAEVPGIKKEDLHISLDDKTRKLTISGAFKSSYDSSSMVAAQEQQVQSQGQQTPVADSASSQISGVASATTRTSDHHVQMQQSHQPGKGPVSRPLVSERTFGSFSRSWVLPKSVQTDEDANVKASFENGLLRLELPKKAVSDKKEPRSIPIL</sequence>
<evidence type="ECO:0000256" key="2">
    <source>
        <dbReference type="PROSITE-ProRule" id="PRU00285"/>
    </source>
</evidence>
<feature type="region of interest" description="Disordered" evidence="4">
    <location>
        <begin position="40"/>
        <end position="102"/>
    </location>
</feature>
<feature type="compositionally biased region" description="Low complexity" evidence="4">
    <location>
        <begin position="41"/>
        <end position="62"/>
    </location>
</feature>
<feature type="compositionally biased region" description="Polar residues" evidence="4">
    <location>
        <begin position="64"/>
        <end position="78"/>
    </location>
</feature>
<dbReference type="Proteomes" id="UP000027361">
    <property type="component" value="Unassembled WGS sequence"/>
</dbReference>
<dbReference type="CDD" id="cd06464">
    <property type="entry name" value="ACD_sHsps-like"/>
    <property type="match status" value="1"/>
</dbReference>
<dbReference type="AlphaFoldDB" id="A0A066VE88"/>
<dbReference type="InterPro" id="IPR031107">
    <property type="entry name" value="Small_HSP"/>
</dbReference>
<name>A0A066VE88_TILAU</name>
<accession>A0A066VE88</accession>
<protein>
    <submittedName>
        <fullName evidence="6">HSP20-like chaperone</fullName>
    </submittedName>
</protein>
<evidence type="ECO:0000256" key="1">
    <source>
        <dbReference type="ARBA" id="ARBA00023016"/>
    </source>
</evidence>